<sequence>MFTWRLHQAFSVARKNFYLGESTVVYDFLLLDSLPGLSMAHFWAQSKVNVEFMRIFYTPESVFVKSDSPVKVIKEIHGAKLKMPLNFAFLKIAEEDIKAEYKADCSPLLFGTAGLPHSQWSGCVAERFGGFKFGS</sequence>
<name>A0A8X6IMI7_9ARAC</name>
<gene>
    <name evidence="1" type="ORF">TNIN_243681</name>
</gene>
<keyword evidence="2" id="KW-1185">Reference proteome</keyword>
<reference evidence="1" key="1">
    <citation type="submission" date="2020-08" db="EMBL/GenBank/DDBJ databases">
        <title>Multicomponent nature underlies the extraordinary mechanical properties of spider dragline silk.</title>
        <authorList>
            <person name="Kono N."/>
            <person name="Nakamura H."/>
            <person name="Mori M."/>
            <person name="Yoshida Y."/>
            <person name="Ohtoshi R."/>
            <person name="Malay A.D."/>
            <person name="Moran D.A.P."/>
            <person name="Tomita M."/>
            <person name="Numata K."/>
            <person name="Arakawa K."/>
        </authorList>
    </citation>
    <scope>NUCLEOTIDE SEQUENCE</scope>
</reference>
<dbReference type="AlphaFoldDB" id="A0A8X6IMI7"/>
<comment type="caution">
    <text evidence="1">The sequence shown here is derived from an EMBL/GenBank/DDBJ whole genome shotgun (WGS) entry which is preliminary data.</text>
</comment>
<dbReference type="Proteomes" id="UP000886998">
    <property type="component" value="Unassembled WGS sequence"/>
</dbReference>
<organism evidence="1 2">
    <name type="scientific">Trichonephila inaurata madagascariensis</name>
    <dbReference type="NCBI Taxonomy" id="2747483"/>
    <lineage>
        <taxon>Eukaryota</taxon>
        <taxon>Metazoa</taxon>
        <taxon>Ecdysozoa</taxon>
        <taxon>Arthropoda</taxon>
        <taxon>Chelicerata</taxon>
        <taxon>Arachnida</taxon>
        <taxon>Araneae</taxon>
        <taxon>Araneomorphae</taxon>
        <taxon>Entelegynae</taxon>
        <taxon>Araneoidea</taxon>
        <taxon>Nephilidae</taxon>
        <taxon>Trichonephila</taxon>
        <taxon>Trichonephila inaurata</taxon>
    </lineage>
</organism>
<evidence type="ECO:0000313" key="2">
    <source>
        <dbReference type="Proteomes" id="UP000886998"/>
    </source>
</evidence>
<protein>
    <submittedName>
        <fullName evidence="1">Uncharacterized protein</fullName>
    </submittedName>
</protein>
<accession>A0A8X6IMI7</accession>
<proteinExistence type="predicted"/>
<evidence type="ECO:0000313" key="1">
    <source>
        <dbReference type="EMBL" id="GFS51029.1"/>
    </source>
</evidence>
<dbReference type="EMBL" id="BMAV01026514">
    <property type="protein sequence ID" value="GFS51029.1"/>
    <property type="molecule type" value="Genomic_DNA"/>
</dbReference>